<dbReference type="Gene3D" id="3.30.1360.30">
    <property type="entry name" value="GAD-like domain"/>
    <property type="match status" value="1"/>
</dbReference>
<keyword evidence="6" id="KW-0030">Aminoacyl-tRNA synthetase</keyword>
<dbReference type="SUPFAM" id="SSF55681">
    <property type="entry name" value="Class II aaRS and biotin synthetases"/>
    <property type="match status" value="1"/>
</dbReference>
<evidence type="ECO:0000259" key="7">
    <source>
        <dbReference type="PROSITE" id="PS50862"/>
    </source>
</evidence>
<dbReference type="GO" id="GO:0005737">
    <property type="term" value="C:cytoplasm"/>
    <property type="evidence" value="ECO:0007669"/>
    <property type="project" value="InterPro"/>
</dbReference>
<dbReference type="InterPro" id="IPR029351">
    <property type="entry name" value="GAD_dom"/>
</dbReference>
<dbReference type="GO" id="GO:0004815">
    <property type="term" value="F:aspartate-tRNA ligase activity"/>
    <property type="evidence" value="ECO:0007669"/>
    <property type="project" value="TreeGrafter"/>
</dbReference>
<dbReference type="Gene3D" id="3.30.930.10">
    <property type="entry name" value="Bira Bifunctional Protein, Domain 2"/>
    <property type="match status" value="1"/>
</dbReference>
<dbReference type="InterPro" id="IPR006195">
    <property type="entry name" value="aa-tRNA-synth_II"/>
</dbReference>
<dbReference type="InterPro" id="IPR045864">
    <property type="entry name" value="aa-tRNA-synth_II/BPL/LPL"/>
</dbReference>
<dbReference type="PRINTS" id="PR01042">
    <property type="entry name" value="TRNASYNTHASP"/>
</dbReference>
<dbReference type="InterPro" id="IPR047090">
    <property type="entry name" value="AspRS_core"/>
</dbReference>
<feature type="non-terminal residue" evidence="8">
    <location>
        <position position="1"/>
    </location>
</feature>
<evidence type="ECO:0000256" key="4">
    <source>
        <dbReference type="ARBA" id="ARBA00022840"/>
    </source>
</evidence>
<dbReference type="InterPro" id="IPR004364">
    <property type="entry name" value="Aa-tRNA-synt_II"/>
</dbReference>
<dbReference type="InterPro" id="IPR004115">
    <property type="entry name" value="GAD-like_sf"/>
</dbReference>
<keyword evidence="2" id="KW-0436">Ligase</keyword>
<evidence type="ECO:0000256" key="5">
    <source>
        <dbReference type="ARBA" id="ARBA00022917"/>
    </source>
</evidence>
<dbReference type="SUPFAM" id="SSF55261">
    <property type="entry name" value="GAD domain-like"/>
    <property type="match status" value="1"/>
</dbReference>
<reference evidence="8" key="1">
    <citation type="journal article" date="2014" name="Front. Microbiol.">
        <title>High frequency of phylogenetically diverse reductive dehalogenase-homologous genes in deep subseafloor sedimentary metagenomes.</title>
        <authorList>
            <person name="Kawai M."/>
            <person name="Futagami T."/>
            <person name="Toyoda A."/>
            <person name="Takaki Y."/>
            <person name="Nishi S."/>
            <person name="Hori S."/>
            <person name="Arai W."/>
            <person name="Tsubouchi T."/>
            <person name="Morono Y."/>
            <person name="Uchiyama I."/>
            <person name="Ito T."/>
            <person name="Fujiyama A."/>
            <person name="Inagaki F."/>
            <person name="Takami H."/>
        </authorList>
    </citation>
    <scope>NUCLEOTIDE SEQUENCE</scope>
    <source>
        <strain evidence="8">Expedition CK06-06</strain>
    </source>
</reference>
<evidence type="ECO:0000256" key="6">
    <source>
        <dbReference type="ARBA" id="ARBA00023146"/>
    </source>
</evidence>
<protein>
    <recommendedName>
        <fullName evidence="7">Aminoacyl-transfer RNA synthetases class-II family profile domain-containing protein</fullName>
    </recommendedName>
</protein>
<dbReference type="NCBIfam" id="NF001750">
    <property type="entry name" value="PRK00476.1"/>
    <property type="match status" value="1"/>
</dbReference>
<dbReference type="PANTHER" id="PTHR22594:SF5">
    <property type="entry name" value="ASPARTATE--TRNA LIGASE, MITOCHONDRIAL"/>
    <property type="match status" value="1"/>
</dbReference>
<keyword evidence="4" id="KW-0067">ATP-binding</keyword>
<name>X1BND9_9ZZZZ</name>
<feature type="domain" description="Aminoacyl-transfer RNA synthetases class-II family profile" evidence="7">
    <location>
        <begin position="39"/>
        <end position="445"/>
    </location>
</feature>
<proteinExistence type="inferred from homology"/>
<dbReference type="InterPro" id="IPR002312">
    <property type="entry name" value="Asp/Asn-tRNA-synth_IIb"/>
</dbReference>
<dbReference type="AlphaFoldDB" id="X1BND9"/>
<dbReference type="HAMAP" id="MF_00044">
    <property type="entry name" value="Asp_tRNA_synth_type1"/>
    <property type="match status" value="1"/>
</dbReference>
<keyword evidence="5" id="KW-0648">Protein biosynthesis</keyword>
<dbReference type="GO" id="GO:0006422">
    <property type="term" value="P:aspartyl-tRNA aminoacylation"/>
    <property type="evidence" value="ECO:0007669"/>
    <property type="project" value="TreeGrafter"/>
</dbReference>
<evidence type="ECO:0000256" key="2">
    <source>
        <dbReference type="ARBA" id="ARBA00022598"/>
    </source>
</evidence>
<dbReference type="EMBL" id="BART01000582">
    <property type="protein sequence ID" value="GAG73646.1"/>
    <property type="molecule type" value="Genomic_DNA"/>
</dbReference>
<gene>
    <name evidence="8" type="ORF">S01H4_02608</name>
</gene>
<dbReference type="CDD" id="cd00777">
    <property type="entry name" value="AspRS_core"/>
    <property type="match status" value="1"/>
</dbReference>
<keyword evidence="3" id="KW-0547">Nucleotide-binding</keyword>
<dbReference type="PROSITE" id="PS50862">
    <property type="entry name" value="AA_TRNA_LIGASE_II"/>
    <property type="match status" value="1"/>
</dbReference>
<dbReference type="InterPro" id="IPR004524">
    <property type="entry name" value="Asp-tRNA-ligase_1"/>
</dbReference>
<comment type="similarity">
    <text evidence="1">Belongs to the class-II aminoacyl-tRNA synthetase family. Type 1 subfamily.</text>
</comment>
<dbReference type="GO" id="GO:0005524">
    <property type="term" value="F:ATP binding"/>
    <property type="evidence" value="ECO:0007669"/>
    <property type="project" value="UniProtKB-KW"/>
</dbReference>
<comment type="caution">
    <text evidence="8">The sequence shown here is derived from an EMBL/GenBank/DDBJ whole genome shotgun (WGS) entry which is preliminary data.</text>
</comment>
<accession>X1BND9</accession>
<evidence type="ECO:0000256" key="3">
    <source>
        <dbReference type="ARBA" id="ARBA00022741"/>
    </source>
</evidence>
<sequence>INNKIEINDNLRLKYRYLDLRQLKMQKNLQLRHQVCMEIRNYLNSKSFLDIETPFLTKSTPEGARDYIVPSRVNPGKFYALPQSPQLFKQLLMVAGFEKYYQIVRCFRDEDLRADRAPEFTQLDMEMSFVDRDNIFNLVEEMFAYIFDKLFNIKIKIPFIKMDYREAISRYGTDKPDLRFGMEIINLTEIFQKNSFKVFGEVIQNKGQIGALKVESDEDFSRKKLDDLQLFITSFGAKGLTYIKIKEGKDFQSSIAKFLSPEEIEKVKLKTNANPGDLILIVADQEEVVYEALGNLRLKLANDLNLINQDKKEFNFLWVTNFPLLEYNPEENRYEAVHHPFTAPLDEDIRLLDTNPLKVRSKAYDLVLNGNEIGGGSIRIHNTDLQKIIFKLLGIDNKKAEQKFGFLLQALRYGAPPHGGIAFGLDRLVMLLAGASSIREVIAFPKTQKAACLLTDAPSEVDQKQLKELHIKLDLPL</sequence>
<evidence type="ECO:0000256" key="1">
    <source>
        <dbReference type="ARBA" id="ARBA00006303"/>
    </source>
</evidence>
<evidence type="ECO:0000313" key="8">
    <source>
        <dbReference type="EMBL" id="GAG73646.1"/>
    </source>
</evidence>
<dbReference type="Pfam" id="PF02938">
    <property type="entry name" value="GAD"/>
    <property type="match status" value="1"/>
</dbReference>
<organism evidence="8">
    <name type="scientific">marine sediment metagenome</name>
    <dbReference type="NCBI Taxonomy" id="412755"/>
    <lineage>
        <taxon>unclassified sequences</taxon>
        <taxon>metagenomes</taxon>
        <taxon>ecological metagenomes</taxon>
    </lineage>
</organism>
<dbReference type="PANTHER" id="PTHR22594">
    <property type="entry name" value="ASPARTYL/LYSYL-TRNA SYNTHETASE"/>
    <property type="match status" value="1"/>
</dbReference>
<dbReference type="NCBIfam" id="TIGR00459">
    <property type="entry name" value="aspS_bact"/>
    <property type="match status" value="1"/>
</dbReference>
<dbReference type="Pfam" id="PF00152">
    <property type="entry name" value="tRNA-synt_2"/>
    <property type="match status" value="1"/>
</dbReference>